<dbReference type="RefSeq" id="WP_187319239.1">
    <property type="nucleotide sequence ID" value="NZ_JACSCY010000005.1"/>
</dbReference>
<protein>
    <recommendedName>
        <fullName evidence="3">DUF4369 domain-containing protein</fullName>
    </recommendedName>
</protein>
<sequence length="261" mass="29830">MLRHVIYYSLSFVLLTLVPGCQQKQQTYPYLIKIDGCTDCSVTLRGLPPSYNTLDTAQRQAGQLVLSGTIAQPGVYYVFGHKPTDKNFGIGATIYLPADSVQLTVLPKEQEKRTFYYVYQRLGLGSYLRNAVIFSTSPQQKELERYLYLNDSLWNKFFVDKSLVTAKLVQTYDSGNRALVEQWSDSARRFEGRFPKYMAQSSVLFAKQYPHSDLTAYALLDNAKITNVQPVLRPYYRALPDSLKQSYYGKLLAKEFGEVQE</sequence>
<reference evidence="1 2" key="1">
    <citation type="submission" date="2020-08" db="EMBL/GenBank/DDBJ databases">
        <title>Hymenobacter sp.</title>
        <authorList>
            <person name="Kim M.K."/>
        </authorList>
    </citation>
    <scope>NUCLEOTIDE SEQUENCE [LARGE SCALE GENOMIC DNA]</scope>
    <source>
        <strain evidence="1 2">BT507</strain>
    </source>
</reference>
<evidence type="ECO:0008006" key="3">
    <source>
        <dbReference type="Google" id="ProtNLM"/>
    </source>
</evidence>
<comment type="caution">
    <text evidence="1">The sequence shown here is derived from an EMBL/GenBank/DDBJ whole genome shotgun (WGS) entry which is preliminary data.</text>
</comment>
<name>A0ABR7MJM7_9BACT</name>
<evidence type="ECO:0000313" key="2">
    <source>
        <dbReference type="Proteomes" id="UP000622017"/>
    </source>
</evidence>
<accession>A0ABR7MJM7</accession>
<dbReference type="EMBL" id="JACSCY010000005">
    <property type="protein sequence ID" value="MBC6610945.1"/>
    <property type="molecule type" value="Genomic_DNA"/>
</dbReference>
<proteinExistence type="predicted"/>
<evidence type="ECO:0000313" key="1">
    <source>
        <dbReference type="EMBL" id="MBC6610945.1"/>
    </source>
</evidence>
<organism evidence="1 2">
    <name type="scientific">Hymenobacter citatus</name>
    <dbReference type="NCBI Taxonomy" id="2763506"/>
    <lineage>
        <taxon>Bacteria</taxon>
        <taxon>Pseudomonadati</taxon>
        <taxon>Bacteroidota</taxon>
        <taxon>Cytophagia</taxon>
        <taxon>Cytophagales</taxon>
        <taxon>Hymenobacteraceae</taxon>
        <taxon>Hymenobacter</taxon>
    </lineage>
</organism>
<dbReference type="Proteomes" id="UP000622017">
    <property type="component" value="Unassembled WGS sequence"/>
</dbReference>
<keyword evidence="2" id="KW-1185">Reference proteome</keyword>
<gene>
    <name evidence="1" type="ORF">H8B15_08420</name>
</gene>